<evidence type="ECO:0000313" key="1">
    <source>
        <dbReference type="EMBL" id="CAE6424513.1"/>
    </source>
</evidence>
<sequence length="152" mass="17375">MGEVVLDRKAQAETINLILERHESDLHWEGCRVVTKRRQEIERRCISDLGYQEEDLQFAWDSSGRHKYQQLINKSEPLSDREWGEIRPALKRLLNVNRKARLAKEQEGCHQGQPSYQAGLGCPQQPLTLPIDPVIDGFTSINGVELLRGICG</sequence>
<gene>
    <name evidence="1" type="ORF">RDB_LOCUS13481</name>
</gene>
<comment type="caution">
    <text evidence="1">The sequence shown here is derived from an EMBL/GenBank/DDBJ whole genome shotgun (WGS) entry which is preliminary data.</text>
</comment>
<dbReference type="Proteomes" id="UP000663850">
    <property type="component" value="Unassembled WGS sequence"/>
</dbReference>
<dbReference type="EMBL" id="CAJMWZ010000718">
    <property type="protein sequence ID" value="CAE6424513.1"/>
    <property type="molecule type" value="Genomic_DNA"/>
</dbReference>
<name>A0A8H3AGC6_9AGAM</name>
<organism evidence="1 2">
    <name type="scientific">Rhizoctonia solani</name>
    <dbReference type="NCBI Taxonomy" id="456999"/>
    <lineage>
        <taxon>Eukaryota</taxon>
        <taxon>Fungi</taxon>
        <taxon>Dikarya</taxon>
        <taxon>Basidiomycota</taxon>
        <taxon>Agaricomycotina</taxon>
        <taxon>Agaricomycetes</taxon>
        <taxon>Cantharellales</taxon>
        <taxon>Ceratobasidiaceae</taxon>
        <taxon>Rhizoctonia</taxon>
    </lineage>
</organism>
<evidence type="ECO:0000313" key="2">
    <source>
        <dbReference type="Proteomes" id="UP000663850"/>
    </source>
</evidence>
<protein>
    <submittedName>
        <fullName evidence="1">Uncharacterized protein</fullName>
    </submittedName>
</protein>
<reference evidence="1" key="1">
    <citation type="submission" date="2021-01" db="EMBL/GenBank/DDBJ databases">
        <authorList>
            <person name="Kaushik A."/>
        </authorList>
    </citation>
    <scope>NUCLEOTIDE SEQUENCE</scope>
    <source>
        <strain evidence="1">Type strain: AG8-Rh-89/</strain>
    </source>
</reference>
<accession>A0A8H3AGC6</accession>
<proteinExistence type="predicted"/>
<dbReference type="AlphaFoldDB" id="A0A8H3AGC6"/>